<organism evidence="1 2">
    <name type="scientific">Argiope bruennichi</name>
    <name type="common">Wasp spider</name>
    <name type="synonym">Aranea bruennichi</name>
    <dbReference type="NCBI Taxonomy" id="94029"/>
    <lineage>
        <taxon>Eukaryota</taxon>
        <taxon>Metazoa</taxon>
        <taxon>Ecdysozoa</taxon>
        <taxon>Arthropoda</taxon>
        <taxon>Chelicerata</taxon>
        <taxon>Arachnida</taxon>
        <taxon>Araneae</taxon>
        <taxon>Araneomorphae</taxon>
        <taxon>Entelegynae</taxon>
        <taxon>Araneoidea</taxon>
        <taxon>Araneidae</taxon>
        <taxon>Argiope</taxon>
    </lineage>
</organism>
<evidence type="ECO:0000313" key="1">
    <source>
        <dbReference type="EMBL" id="KAF8787119.1"/>
    </source>
</evidence>
<protein>
    <submittedName>
        <fullName evidence="1">Uncharacterized protein</fullName>
    </submittedName>
</protein>
<comment type="caution">
    <text evidence="1">The sequence shown here is derived from an EMBL/GenBank/DDBJ whole genome shotgun (WGS) entry which is preliminary data.</text>
</comment>
<accession>A0A8T0FCF9</accession>
<dbReference type="AlphaFoldDB" id="A0A8T0FCF9"/>
<gene>
    <name evidence="1" type="ORF">HNY73_008747</name>
</gene>
<dbReference type="Proteomes" id="UP000807504">
    <property type="component" value="Unassembled WGS sequence"/>
</dbReference>
<reference evidence="1" key="2">
    <citation type="submission" date="2020-06" db="EMBL/GenBank/DDBJ databases">
        <authorList>
            <person name="Sheffer M."/>
        </authorList>
    </citation>
    <scope>NUCLEOTIDE SEQUENCE</scope>
</reference>
<proteinExistence type="predicted"/>
<name>A0A8T0FCF9_ARGBR</name>
<reference evidence="1" key="1">
    <citation type="journal article" date="2020" name="bioRxiv">
        <title>Chromosome-level reference genome of the European wasp spider Argiope bruennichi: a resource for studies on range expansion and evolutionary adaptation.</title>
        <authorList>
            <person name="Sheffer M.M."/>
            <person name="Hoppe A."/>
            <person name="Krehenwinkel H."/>
            <person name="Uhl G."/>
            <person name="Kuss A.W."/>
            <person name="Jensen L."/>
            <person name="Jensen C."/>
            <person name="Gillespie R.G."/>
            <person name="Hoff K.J."/>
            <person name="Prost S."/>
        </authorList>
    </citation>
    <scope>NUCLEOTIDE SEQUENCE</scope>
</reference>
<dbReference type="EMBL" id="JABXBU010000015">
    <property type="protein sequence ID" value="KAF8787119.1"/>
    <property type="molecule type" value="Genomic_DNA"/>
</dbReference>
<keyword evidence="2" id="KW-1185">Reference proteome</keyword>
<evidence type="ECO:0000313" key="2">
    <source>
        <dbReference type="Proteomes" id="UP000807504"/>
    </source>
</evidence>
<sequence length="256" mass="29732">MVISPNQTSIDIPPEYYELTEHSKDVAAVIDKLSGLFEDEFFSIVDVILPVDTFKCSIDSFIKTYLSRYVEMSGNPSYYHFMLLCSLVRTTIIAACPFDNCFTFAKLISWCLITVFNRCYINLFEEHEEYESLGSYCRRINSILFYGEDGNLLPDIDLEEIRSLLESLRHVDCKNFYLTDFEEKLLKDTLNLVPSETSSLNSEIFLSIAYQSSDEDERPPPINTICRFCGRRCFKFLIFFLSEVRERINLSTLIRG</sequence>